<dbReference type="EMBL" id="CM018047">
    <property type="protein sequence ID" value="KAA8524611.1"/>
    <property type="molecule type" value="Genomic_DNA"/>
</dbReference>
<feature type="compositionally biased region" description="Gly residues" evidence="1">
    <location>
        <begin position="97"/>
        <end position="106"/>
    </location>
</feature>
<evidence type="ECO:0000313" key="2">
    <source>
        <dbReference type="EMBL" id="KAA8524611.1"/>
    </source>
</evidence>
<proteinExistence type="predicted"/>
<keyword evidence="3" id="KW-1185">Reference proteome</keyword>
<evidence type="ECO:0000256" key="1">
    <source>
        <dbReference type="SAM" id="MobiDB-lite"/>
    </source>
</evidence>
<name>A0A5J5A5B5_9ASTE</name>
<protein>
    <submittedName>
        <fullName evidence="2">Uncharacterized protein</fullName>
    </submittedName>
</protein>
<dbReference type="AlphaFoldDB" id="A0A5J5A5B5"/>
<organism evidence="2 3">
    <name type="scientific">Nyssa sinensis</name>
    <dbReference type="NCBI Taxonomy" id="561372"/>
    <lineage>
        <taxon>Eukaryota</taxon>
        <taxon>Viridiplantae</taxon>
        <taxon>Streptophyta</taxon>
        <taxon>Embryophyta</taxon>
        <taxon>Tracheophyta</taxon>
        <taxon>Spermatophyta</taxon>
        <taxon>Magnoliopsida</taxon>
        <taxon>eudicotyledons</taxon>
        <taxon>Gunneridae</taxon>
        <taxon>Pentapetalae</taxon>
        <taxon>asterids</taxon>
        <taxon>Cornales</taxon>
        <taxon>Nyssaceae</taxon>
        <taxon>Nyssa</taxon>
    </lineage>
</organism>
<accession>A0A5J5A5B5</accession>
<gene>
    <name evidence="2" type="ORF">F0562_011034</name>
</gene>
<reference evidence="2 3" key="1">
    <citation type="submission" date="2019-09" db="EMBL/GenBank/DDBJ databases">
        <title>A chromosome-level genome assembly of the Chinese tupelo Nyssa sinensis.</title>
        <authorList>
            <person name="Yang X."/>
            <person name="Kang M."/>
            <person name="Yang Y."/>
            <person name="Xiong H."/>
            <person name="Wang M."/>
            <person name="Zhang Z."/>
            <person name="Wang Z."/>
            <person name="Wu H."/>
            <person name="Ma T."/>
            <person name="Liu J."/>
            <person name="Xi Z."/>
        </authorList>
    </citation>
    <scope>NUCLEOTIDE SEQUENCE [LARGE SCALE GENOMIC DNA]</scope>
    <source>
        <strain evidence="2">J267</strain>
        <tissue evidence="2">Leaf</tissue>
    </source>
</reference>
<dbReference type="Proteomes" id="UP000325577">
    <property type="component" value="Linkage Group LG4"/>
</dbReference>
<evidence type="ECO:0000313" key="3">
    <source>
        <dbReference type="Proteomes" id="UP000325577"/>
    </source>
</evidence>
<feature type="region of interest" description="Disordered" evidence="1">
    <location>
        <begin position="88"/>
        <end position="108"/>
    </location>
</feature>
<sequence length="135" mass="13877">MEVRWRCGLGLCCAAGGDDGWWSDVVVMAAGADLMGVMARSAVIERAVRWLWQFGAVAVGVAVDGGAGWSGRRWVVMSGRGLEGRCGLGGDREDGGSDGGGVVAGGGDDRAGLWSAVVAMDDGDGDDGERETSRR</sequence>